<dbReference type="PANTHER" id="PTHR28258:SF1">
    <property type="entry name" value="VACUOLAR SEGREGATION PROTEIN 7"/>
    <property type="match status" value="1"/>
</dbReference>
<dbReference type="Proteomes" id="UP000095023">
    <property type="component" value="Unassembled WGS sequence"/>
</dbReference>
<evidence type="ECO:0000313" key="3">
    <source>
        <dbReference type="EMBL" id="ODV88644.1"/>
    </source>
</evidence>
<evidence type="ECO:0000256" key="1">
    <source>
        <dbReference type="SAM" id="MobiDB-lite"/>
    </source>
</evidence>
<protein>
    <submittedName>
        <fullName evidence="3">Uncharacterized protein</fullName>
    </submittedName>
</protein>
<dbReference type="GO" id="GO:0000329">
    <property type="term" value="C:fungal-type vacuole membrane"/>
    <property type="evidence" value="ECO:0007669"/>
    <property type="project" value="TreeGrafter"/>
</dbReference>
<feature type="compositionally biased region" description="Polar residues" evidence="1">
    <location>
        <begin position="15"/>
        <end position="29"/>
    </location>
</feature>
<keyword evidence="4" id="KW-1185">Reference proteome</keyword>
<reference evidence="4" key="1">
    <citation type="submission" date="2016-02" db="EMBL/GenBank/DDBJ databases">
        <title>Comparative genomics of biotechnologically important yeasts.</title>
        <authorList>
            <consortium name="DOE Joint Genome Institute"/>
            <person name="Riley R."/>
            <person name="Haridas S."/>
            <person name="Wolfe K.H."/>
            <person name="Lopes M.R."/>
            <person name="Hittinger C.T."/>
            <person name="Goker M."/>
            <person name="Salamov A."/>
            <person name="Wisecaver J."/>
            <person name="Long T.M."/>
            <person name="Aerts A.L."/>
            <person name="Barry K."/>
            <person name="Choi C."/>
            <person name="Clum A."/>
            <person name="Coughlan A.Y."/>
            <person name="Deshpande S."/>
            <person name="Douglass A.P."/>
            <person name="Hanson S.J."/>
            <person name="Klenk H.-P."/>
            <person name="Labutti K."/>
            <person name="Lapidus A."/>
            <person name="Lindquist E."/>
            <person name="Lipzen A."/>
            <person name="Meier-Kolthoff J.P."/>
            <person name="Ohm R.A."/>
            <person name="Otillar R.P."/>
            <person name="Pangilinan J."/>
            <person name="Peng Y."/>
            <person name="Rokas A."/>
            <person name="Rosa C.A."/>
            <person name="Scheuner C."/>
            <person name="Sibirny A.A."/>
            <person name="Slot J.C."/>
            <person name="Stielow J.B."/>
            <person name="Sun H."/>
            <person name="Kurtzman C.P."/>
            <person name="Blackwell M."/>
            <person name="Jeffries T.W."/>
            <person name="Grigoriev I.V."/>
        </authorList>
    </citation>
    <scope>NUCLEOTIDE SEQUENCE [LARGE SCALE GENOMIC DNA]</scope>
    <source>
        <strain evidence="4">NRRL Y-17796</strain>
    </source>
</reference>
<keyword evidence="2" id="KW-0812">Transmembrane</keyword>
<dbReference type="InterPro" id="IPR024260">
    <property type="entry name" value="Vac7"/>
</dbReference>
<name>A0A1E4TA72_9ASCO</name>
<dbReference type="EMBL" id="KV453843">
    <property type="protein sequence ID" value="ODV88644.1"/>
    <property type="molecule type" value="Genomic_DNA"/>
</dbReference>
<evidence type="ECO:0000313" key="4">
    <source>
        <dbReference type="Proteomes" id="UP000095023"/>
    </source>
</evidence>
<dbReference type="GO" id="GO:1903778">
    <property type="term" value="P:protein localization to vacuolar membrane"/>
    <property type="evidence" value="ECO:0007669"/>
    <property type="project" value="TreeGrafter"/>
</dbReference>
<dbReference type="GO" id="GO:0010513">
    <property type="term" value="P:positive regulation of phosphatidylinositol biosynthetic process"/>
    <property type="evidence" value="ECO:0007669"/>
    <property type="project" value="TreeGrafter"/>
</dbReference>
<feature type="region of interest" description="Disordered" evidence="1">
    <location>
        <begin position="1"/>
        <end position="107"/>
    </location>
</feature>
<accession>A0A1E4TA72</accession>
<dbReference type="PANTHER" id="PTHR28258">
    <property type="entry name" value="VACUOLAR SEGREGATION PROTEIN 7"/>
    <property type="match status" value="1"/>
</dbReference>
<sequence length="504" mass="54561">MASLDDMANAKAVNASMSANEGSGSGVDSENSKSDRERVPKAHSLVHSLSQDRPPMTVETETVEALPTLQVSNAPEGPRLKKSSETFGKTRKKKKLRSLGSSATAGQSNILSPASAVAAAANAANTSASSTTKADVFAAKLASAVDEANSSDSDETFVYESTPYVVPRYSRPGSISSLSGTPREPVASSNHARRYQSGRISGTSHPPNFGISFGEGSLSNVPGSYKASHDVLDARKVYSIDDDEEEYDEESEMLPLNRPYDPRSRRALPRKLLQTPLYDSYGRPLSHIRRQPILDPYRSSGKSNHLRTVLCLVLGLLVATLFGFSLGFILASNKPLQHVKVKNITDVLVSEEELIWNMHVQAFNPGFLAVEISHMDLSVFARPHPRDTDPTFDDLSISLPWPGGDGDGDGSDVPPALLLGRVNEFDTALVFQSGFFSRHAKVSVGEVELNNPGNATEEGQRRWKSILKNRFDLIVRGVLKYELPLSSVVRTAAIQSSILVDPDA</sequence>
<evidence type="ECO:0000256" key="2">
    <source>
        <dbReference type="SAM" id="Phobius"/>
    </source>
</evidence>
<dbReference type="GO" id="GO:0070772">
    <property type="term" value="C:PAS complex"/>
    <property type="evidence" value="ECO:0007669"/>
    <property type="project" value="TreeGrafter"/>
</dbReference>
<organism evidence="3 4">
    <name type="scientific">Tortispora caseinolytica NRRL Y-17796</name>
    <dbReference type="NCBI Taxonomy" id="767744"/>
    <lineage>
        <taxon>Eukaryota</taxon>
        <taxon>Fungi</taxon>
        <taxon>Dikarya</taxon>
        <taxon>Ascomycota</taxon>
        <taxon>Saccharomycotina</taxon>
        <taxon>Trigonopsidomycetes</taxon>
        <taxon>Trigonopsidales</taxon>
        <taxon>Trigonopsidaceae</taxon>
        <taxon>Tortispora</taxon>
    </lineage>
</organism>
<dbReference type="OrthoDB" id="1204at2759"/>
<dbReference type="Pfam" id="PF12751">
    <property type="entry name" value="Vac7"/>
    <property type="match status" value="2"/>
</dbReference>
<keyword evidence="2" id="KW-1133">Transmembrane helix</keyword>
<keyword evidence="2" id="KW-0472">Membrane</keyword>
<dbReference type="AlphaFoldDB" id="A0A1E4TA72"/>
<feature type="transmembrane region" description="Helical" evidence="2">
    <location>
        <begin position="308"/>
        <end position="331"/>
    </location>
</feature>
<dbReference type="GO" id="GO:0000011">
    <property type="term" value="P:vacuole inheritance"/>
    <property type="evidence" value="ECO:0007669"/>
    <property type="project" value="TreeGrafter"/>
</dbReference>
<feature type="region of interest" description="Disordered" evidence="1">
    <location>
        <begin position="170"/>
        <end position="208"/>
    </location>
</feature>
<proteinExistence type="predicted"/>
<feature type="compositionally biased region" description="Basic and acidic residues" evidence="1">
    <location>
        <begin position="30"/>
        <end position="40"/>
    </location>
</feature>
<gene>
    <name evidence="3" type="ORF">CANCADRAFT_45144</name>
</gene>